<evidence type="ECO:0000313" key="5">
    <source>
        <dbReference type="Proteomes" id="UP000473681"/>
    </source>
</evidence>
<dbReference type="SUPFAM" id="SSF81301">
    <property type="entry name" value="Nucleotidyltransferase"/>
    <property type="match status" value="1"/>
</dbReference>
<dbReference type="Pfam" id="PF01909">
    <property type="entry name" value="NTP_transf_2"/>
    <property type="match status" value="1"/>
</dbReference>
<dbReference type="Proteomes" id="UP000473681">
    <property type="component" value="Unassembled WGS sequence"/>
</dbReference>
<gene>
    <name evidence="3" type="ORF">FC774_12555</name>
    <name evidence="4" type="ORF">FDB51_01660</name>
</gene>
<comment type="caution">
    <text evidence="3">The sequence shown here is derived from an EMBL/GenBank/DDBJ whole genome shotgun (WGS) entry which is preliminary data.</text>
</comment>
<organism evidence="3 6">
    <name type="scientific">Clostridium botulinum</name>
    <dbReference type="NCBI Taxonomy" id="1491"/>
    <lineage>
        <taxon>Bacteria</taxon>
        <taxon>Bacillati</taxon>
        <taxon>Bacillota</taxon>
        <taxon>Clostridia</taxon>
        <taxon>Eubacteriales</taxon>
        <taxon>Clostridiaceae</taxon>
        <taxon>Clostridium</taxon>
    </lineage>
</organism>
<dbReference type="Pfam" id="PF13228">
    <property type="entry name" value="DUF4037"/>
    <property type="match status" value="1"/>
</dbReference>
<evidence type="ECO:0000259" key="2">
    <source>
        <dbReference type="Pfam" id="PF13228"/>
    </source>
</evidence>
<evidence type="ECO:0000313" key="6">
    <source>
        <dbReference type="Proteomes" id="UP000476820"/>
    </source>
</evidence>
<dbReference type="InterPro" id="IPR043519">
    <property type="entry name" value="NT_sf"/>
</dbReference>
<dbReference type="GO" id="GO:0016779">
    <property type="term" value="F:nucleotidyltransferase activity"/>
    <property type="evidence" value="ECO:0007669"/>
    <property type="project" value="InterPro"/>
</dbReference>
<dbReference type="InterPro" id="IPR002934">
    <property type="entry name" value="Polymerase_NTP_transf_dom"/>
</dbReference>
<reference evidence="5 6" key="1">
    <citation type="submission" date="2019-04" db="EMBL/GenBank/DDBJ databases">
        <title>Genome sequencing of Clostridium botulinum Groups I-IV and Clostridium butyricum.</title>
        <authorList>
            <person name="Brunt J."/>
            <person name="Van Vliet A.H.M."/>
            <person name="Stringer S.C."/>
            <person name="Carter A.T."/>
            <person name="Peck M.W."/>
        </authorList>
    </citation>
    <scope>NUCLEOTIDE SEQUENCE [LARGE SCALE GENOMIC DNA]</scope>
    <source>
        <strain evidence="3 6">1605</strain>
        <strain evidence="4 5">CB-K-33E</strain>
    </source>
</reference>
<sequence length="262" mass="30746">MDKIKNLIEDLSKRQEIESIALGGSRATKLNDNNSDYDLYVYLNSDLSKEVRKNILDKYCNYIELNNTYWEVEDDCYLNDGTIIEIIYRSVDEFENELKSVVLDCNAHNGYTTCMWSNINECVVLYDKNNKLKDLKDKYDIKYPKELRRNIIEKNLKLLDGYIPSFSTQIKKAIIRRDIVSINHRITEFLASYFDIIFAVNELQHPGEKRLISICLSSCKYLPKDFEENLEKLLSGNRNKEEVMLIVNKIVDNIKELVLDIK</sequence>
<proteinExistence type="predicted"/>
<dbReference type="Gene3D" id="3.30.460.10">
    <property type="entry name" value="Beta Polymerase, domain 2"/>
    <property type="match status" value="1"/>
</dbReference>
<evidence type="ECO:0000259" key="1">
    <source>
        <dbReference type="Pfam" id="PF01909"/>
    </source>
</evidence>
<feature type="domain" description="Polymerase nucleotidyl transferase" evidence="1">
    <location>
        <begin position="4"/>
        <end position="64"/>
    </location>
</feature>
<accession>A0A0C2SI78</accession>
<evidence type="ECO:0000313" key="4">
    <source>
        <dbReference type="EMBL" id="NFN33853.1"/>
    </source>
</evidence>
<dbReference type="OrthoDB" id="5176171at2"/>
<evidence type="ECO:0000313" key="3">
    <source>
        <dbReference type="EMBL" id="NFF88689.1"/>
    </source>
</evidence>
<dbReference type="EMBL" id="SWVK01000002">
    <property type="protein sequence ID" value="NFN33853.1"/>
    <property type="molecule type" value="Genomic_DNA"/>
</dbReference>
<dbReference type="AlphaFoldDB" id="A0A0C2SI78"/>
<name>A0A0C2SI78_CLOBO</name>
<dbReference type="EMBL" id="SWOV01000036">
    <property type="protein sequence ID" value="NFF88689.1"/>
    <property type="molecule type" value="Genomic_DNA"/>
</dbReference>
<feature type="domain" description="DUF4037" evidence="2">
    <location>
        <begin position="120"/>
        <end position="209"/>
    </location>
</feature>
<dbReference type="InterPro" id="IPR025117">
    <property type="entry name" value="DUF4037"/>
</dbReference>
<protein>
    <submittedName>
        <fullName evidence="3">DUF4037 domain-containing protein</fullName>
    </submittedName>
</protein>
<dbReference type="RefSeq" id="WP_017826269.1">
    <property type="nucleotide sequence ID" value="NZ_JACBBU010000003.1"/>
</dbReference>
<dbReference type="Proteomes" id="UP000476820">
    <property type="component" value="Unassembled WGS sequence"/>
</dbReference>